<evidence type="ECO:0000256" key="1">
    <source>
        <dbReference type="SAM" id="MobiDB-lite"/>
    </source>
</evidence>
<dbReference type="InterPro" id="IPR019660">
    <property type="entry name" value="Put_sensory_transdc_reg_YbjN"/>
</dbReference>
<sequence length="189" mass="20798">MNETVTLIDAALAERGLDYSRPDEHQFVVELPGERKLKTSCLLSVGNHGVRVEAFVCRNPDENFEGVYRYLLRRNRRLYGVHYTIDRAGDIYLVGRISTHAVTGDELDRVLGQVLEAADGDFNLLLELGFAGSIRREWAWRVSRGESLANLEAFEHLIDEGARPDGAPAADGAPDGAPDRVPGAVPGLD</sequence>
<feature type="compositionally biased region" description="Low complexity" evidence="1">
    <location>
        <begin position="164"/>
        <end position="189"/>
    </location>
</feature>
<proteinExistence type="predicted"/>
<reference evidence="3" key="1">
    <citation type="journal article" date="2019" name="Int. J. Syst. Evol. Microbiol.">
        <title>The Global Catalogue of Microorganisms (GCM) 10K type strain sequencing project: providing services to taxonomists for standard genome sequencing and annotation.</title>
        <authorList>
            <consortium name="The Broad Institute Genomics Platform"/>
            <consortium name="The Broad Institute Genome Sequencing Center for Infectious Disease"/>
            <person name="Wu L."/>
            <person name="Ma J."/>
        </authorList>
    </citation>
    <scope>NUCLEOTIDE SEQUENCE [LARGE SCALE GENOMIC DNA]</scope>
    <source>
        <strain evidence="3">CCUG 54520</strain>
    </source>
</reference>
<accession>A0ABV9FT16</accession>
<dbReference type="RefSeq" id="WP_378418562.1">
    <property type="nucleotide sequence ID" value="NZ_JBHSFO010000009.1"/>
</dbReference>
<dbReference type="Gene3D" id="3.30.1460.10">
    <property type="match status" value="1"/>
</dbReference>
<keyword evidence="3" id="KW-1185">Reference proteome</keyword>
<evidence type="ECO:0000313" key="2">
    <source>
        <dbReference type="EMBL" id="MFC4605181.1"/>
    </source>
</evidence>
<feature type="region of interest" description="Disordered" evidence="1">
    <location>
        <begin position="161"/>
        <end position="189"/>
    </location>
</feature>
<dbReference type="EMBL" id="JBHSFO010000009">
    <property type="protein sequence ID" value="MFC4605181.1"/>
    <property type="molecule type" value="Genomic_DNA"/>
</dbReference>
<comment type="caution">
    <text evidence="2">The sequence shown here is derived from an EMBL/GenBank/DDBJ whole genome shotgun (WGS) entry which is preliminary data.</text>
</comment>
<protein>
    <submittedName>
        <fullName evidence="2">YbjN domain-containing protein</fullName>
    </submittedName>
</protein>
<name>A0ABV9FT16_9NOCA</name>
<organism evidence="2 3">
    <name type="scientific">Rhodococcus kronopolitis</name>
    <dbReference type="NCBI Taxonomy" id="1460226"/>
    <lineage>
        <taxon>Bacteria</taxon>
        <taxon>Bacillati</taxon>
        <taxon>Actinomycetota</taxon>
        <taxon>Actinomycetes</taxon>
        <taxon>Mycobacteriales</taxon>
        <taxon>Nocardiaceae</taxon>
        <taxon>Rhodococcus</taxon>
    </lineage>
</organism>
<evidence type="ECO:0000313" key="3">
    <source>
        <dbReference type="Proteomes" id="UP001595914"/>
    </source>
</evidence>
<dbReference type="SUPFAM" id="SSF69635">
    <property type="entry name" value="Type III secretory system chaperone-like"/>
    <property type="match status" value="1"/>
</dbReference>
<gene>
    <name evidence="2" type="ORF">ACFO6S_15900</name>
</gene>
<dbReference type="Pfam" id="PF10722">
    <property type="entry name" value="YbjN"/>
    <property type="match status" value="1"/>
</dbReference>
<dbReference type="Proteomes" id="UP001595914">
    <property type="component" value="Unassembled WGS sequence"/>
</dbReference>